<dbReference type="InterPro" id="IPR002347">
    <property type="entry name" value="SDR_fam"/>
</dbReference>
<protein>
    <submittedName>
        <fullName evidence="3">3-ketoacyl-(Acyl-carrier-protein) reductase</fullName>
    </submittedName>
</protein>
<dbReference type="RefSeq" id="WP_017985828.1">
    <property type="nucleotide sequence ID" value="NZ_AQUL01000001.1"/>
</dbReference>
<dbReference type="PRINTS" id="PR00080">
    <property type="entry name" value="SDRFAMILY"/>
</dbReference>
<dbReference type="InterPro" id="IPR036291">
    <property type="entry name" value="NAD(P)-bd_dom_sf"/>
</dbReference>
<name>A0A076N818_AMYME</name>
<dbReference type="OrthoDB" id="9804774at2"/>
<proteinExistence type="inferred from homology"/>
<dbReference type="InterPro" id="IPR057326">
    <property type="entry name" value="KR_dom"/>
</dbReference>
<dbReference type="EMBL" id="CP009110">
    <property type="protein sequence ID" value="AIJ27050.1"/>
    <property type="molecule type" value="Genomic_DNA"/>
</dbReference>
<evidence type="ECO:0000313" key="4">
    <source>
        <dbReference type="Proteomes" id="UP000062973"/>
    </source>
</evidence>
<keyword evidence="4" id="KW-1185">Reference proteome</keyword>
<dbReference type="AlphaFoldDB" id="A0A076N818"/>
<dbReference type="Pfam" id="PF13561">
    <property type="entry name" value="adh_short_C2"/>
    <property type="match status" value="1"/>
</dbReference>
<dbReference type="eggNOG" id="COG1028">
    <property type="taxonomic scope" value="Bacteria"/>
</dbReference>
<dbReference type="PROSITE" id="PS00061">
    <property type="entry name" value="ADH_SHORT"/>
    <property type="match status" value="1"/>
</dbReference>
<dbReference type="FunFam" id="3.40.50.720:FF:000338">
    <property type="entry name" value="3-oxoacyl-ACP reductase FabG"/>
    <property type="match status" value="1"/>
</dbReference>
<gene>
    <name evidence="3" type="primary">fabG</name>
    <name evidence="3" type="ORF">AMETH_6958</name>
</gene>
<feature type="domain" description="Ketoreductase" evidence="2">
    <location>
        <begin position="209"/>
        <end position="385"/>
    </location>
</feature>
<sequence length="448" mass="46421">MADRYQQFTKTPIGKFLVPKLGLPNPPVLRRYRPGQPALDGPALFGAAPGGRLEKPVQNQLAAAGITVLTEPAGGDQRYGGLVFDATGITDPAQLREVYLFFHPVIRKIGYCGRVVVLGTPPELADGRERIAQRALEGFVRSVGKELKRGATAQLVYVAPGAEEAAESTLRFVLSAKSAFVDAQVIRVGATGTPSVPAIENWEKPLDGKVALVTGASRGIGAAIAEVLARDGAHVVGLDIPAQGGELSEVANKVGGSALQMDITAADAPDKLAAYLKERHGGVDIVVHNAGITRDKTLGNLTEGAWDAVITVNLAAQLAVNDKLLSEKVLRENGRIIGVSSIAGIAGNVGQTNYGTSKAGVIGMVQDGAPKLAEFGATINAVAPGFIETKMTAAVPLFIREAGRRLSSLGQGGLPVDVAETIAWYANPASAAVNGNVVRVCGQALLGA</sequence>
<dbReference type="PANTHER" id="PTHR42760:SF78">
    <property type="entry name" value="3-OXOACYL-[ACYL-CARRIER-PROTEIN] REDUCTASE [NADH]"/>
    <property type="match status" value="1"/>
</dbReference>
<organism evidence="3 4">
    <name type="scientific">Amycolatopsis methanolica 239</name>
    <dbReference type="NCBI Taxonomy" id="1068978"/>
    <lineage>
        <taxon>Bacteria</taxon>
        <taxon>Bacillati</taxon>
        <taxon>Actinomycetota</taxon>
        <taxon>Actinomycetes</taxon>
        <taxon>Pseudonocardiales</taxon>
        <taxon>Pseudonocardiaceae</taxon>
        <taxon>Amycolatopsis</taxon>
        <taxon>Amycolatopsis methanolica group</taxon>
    </lineage>
</organism>
<dbReference type="PATRIC" id="fig|1068978.7.peg.7473"/>
<dbReference type="KEGG" id="amq:AMETH_6958"/>
<dbReference type="NCBIfam" id="NF006110">
    <property type="entry name" value="PRK08261.1"/>
    <property type="match status" value="1"/>
</dbReference>
<accession>A0A076N818</accession>
<dbReference type="Gene3D" id="3.40.50.720">
    <property type="entry name" value="NAD(P)-binding Rossmann-like Domain"/>
    <property type="match status" value="2"/>
</dbReference>
<evidence type="ECO:0000256" key="1">
    <source>
        <dbReference type="ARBA" id="ARBA00006484"/>
    </source>
</evidence>
<dbReference type="HOGENOM" id="CLU_047208_0_0_11"/>
<dbReference type="PANTHER" id="PTHR42760">
    <property type="entry name" value="SHORT-CHAIN DEHYDROGENASES/REDUCTASES FAMILY MEMBER"/>
    <property type="match status" value="1"/>
</dbReference>
<dbReference type="SUPFAM" id="SSF51735">
    <property type="entry name" value="NAD(P)-binding Rossmann-fold domains"/>
    <property type="match status" value="1"/>
</dbReference>
<dbReference type="Proteomes" id="UP000062973">
    <property type="component" value="Chromosome"/>
</dbReference>
<dbReference type="SMART" id="SM00822">
    <property type="entry name" value="PKS_KR"/>
    <property type="match status" value="1"/>
</dbReference>
<evidence type="ECO:0000259" key="2">
    <source>
        <dbReference type="SMART" id="SM00822"/>
    </source>
</evidence>
<dbReference type="GO" id="GO:0016616">
    <property type="term" value="F:oxidoreductase activity, acting on the CH-OH group of donors, NAD or NADP as acceptor"/>
    <property type="evidence" value="ECO:0007669"/>
    <property type="project" value="UniProtKB-ARBA"/>
</dbReference>
<comment type="similarity">
    <text evidence="1">Belongs to the short-chain dehydrogenases/reductases (SDR) family.</text>
</comment>
<dbReference type="PRINTS" id="PR00081">
    <property type="entry name" value="GDHRDH"/>
</dbReference>
<dbReference type="InterPro" id="IPR020904">
    <property type="entry name" value="Sc_DH/Rdtase_CS"/>
</dbReference>
<reference evidence="3 4" key="1">
    <citation type="submission" date="2014-07" db="EMBL/GenBank/DDBJ databases">
        <title>Whole Genome Sequence of the Amycolatopsis methanolica 239.</title>
        <authorList>
            <person name="Tang B."/>
        </authorList>
    </citation>
    <scope>NUCLEOTIDE SEQUENCE [LARGE SCALE GENOMIC DNA]</scope>
    <source>
        <strain evidence="3 4">239</strain>
    </source>
</reference>
<dbReference type="STRING" id="1068978.AMETH_6958"/>
<evidence type="ECO:0000313" key="3">
    <source>
        <dbReference type="EMBL" id="AIJ27050.1"/>
    </source>
</evidence>